<comment type="caution">
    <text evidence="2">The sequence shown here is derived from an EMBL/GenBank/DDBJ whole genome shotgun (WGS) entry which is preliminary data.</text>
</comment>
<keyword evidence="3" id="KW-1185">Reference proteome</keyword>
<evidence type="ECO:0000313" key="3">
    <source>
        <dbReference type="Proteomes" id="UP000283090"/>
    </source>
</evidence>
<protein>
    <submittedName>
        <fullName evidence="2">Uncharacterized protein</fullName>
    </submittedName>
</protein>
<dbReference type="EMBL" id="SAEB01000003">
    <property type="protein sequence ID" value="RVD88646.1"/>
    <property type="molecule type" value="Genomic_DNA"/>
</dbReference>
<evidence type="ECO:0000313" key="2">
    <source>
        <dbReference type="EMBL" id="RVD88646.1"/>
    </source>
</evidence>
<evidence type="ECO:0000256" key="1">
    <source>
        <dbReference type="SAM" id="MobiDB-lite"/>
    </source>
</evidence>
<accession>A0A437ABY8</accession>
<sequence length="80" mass="8762">MRLTGSFPYAQWPVLMPLDKPPGRSESPLGSERSFGFVPPPHPATVLSSDAGSGQKLSKDARDPRDDSKLVFELPARIRD</sequence>
<dbReference type="Proteomes" id="UP000283090">
    <property type="component" value="Unassembled WGS sequence"/>
</dbReference>
<proteinExistence type="predicted"/>
<gene>
    <name evidence="2" type="ORF">DFL_002823</name>
</gene>
<dbReference type="VEuPathDB" id="FungiDB:DFL_002823"/>
<dbReference type="AlphaFoldDB" id="A0A437ABY8"/>
<organism evidence="2 3">
    <name type="scientific">Arthrobotrys flagrans</name>
    <name type="common">Nematode-trapping fungus</name>
    <name type="synonym">Trichothecium flagrans</name>
    <dbReference type="NCBI Taxonomy" id="97331"/>
    <lineage>
        <taxon>Eukaryota</taxon>
        <taxon>Fungi</taxon>
        <taxon>Dikarya</taxon>
        <taxon>Ascomycota</taxon>
        <taxon>Pezizomycotina</taxon>
        <taxon>Orbiliomycetes</taxon>
        <taxon>Orbiliales</taxon>
        <taxon>Orbiliaceae</taxon>
        <taxon>Arthrobotrys</taxon>
    </lineage>
</organism>
<dbReference type="GeneID" id="93585134"/>
<feature type="compositionally biased region" description="Basic and acidic residues" evidence="1">
    <location>
        <begin position="57"/>
        <end position="80"/>
    </location>
</feature>
<feature type="region of interest" description="Disordered" evidence="1">
    <location>
        <begin position="13"/>
        <end position="80"/>
    </location>
</feature>
<reference evidence="2 3" key="1">
    <citation type="submission" date="2019-01" db="EMBL/GenBank/DDBJ databases">
        <title>Intercellular communication is required for trap formation in the nematode-trapping fungus Duddingtonia flagrans.</title>
        <authorList>
            <person name="Youssar L."/>
            <person name="Wernet V."/>
            <person name="Hensel N."/>
            <person name="Hildebrandt H.-G."/>
            <person name="Fischer R."/>
        </authorList>
    </citation>
    <scope>NUCLEOTIDE SEQUENCE [LARGE SCALE GENOMIC DNA]</scope>
    <source>
        <strain evidence="2 3">CBS H-5679</strain>
    </source>
</reference>
<name>A0A437ABY8_ARTFL</name>
<feature type="compositionally biased region" description="Polar residues" evidence="1">
    <location>
        <begin position="46"/>
        <end position="56"/>
    </location>
</feature>
<dbReference type="RefSeq" id="XP_067494190.1">
    <property type="nucleotide sequence ID" value="XM_067631667.1"/>
</dbReference>